<dbReference type="Proteomes" id="UP000701801">
    <property type="component" value="Unassembled WGS sequence"/>
</dbReference>
<sequence length="264" mass="30016">MAYVEFLTDHCKGILPHSTSNPRGQNPPSQLPPQQTAQDEQCTGVDVDPKYESQTEASTQDTKEHRHYQRHLLPVYKNAVNSLKKGRSAKKHEDPQMPKPKVTESTVETSVDVPAAQSITSTASAAVSLNTYTHRGFIVKDQDDQNQPHHHQQLVMLRSEEFGVERMERGGQEKKFAAEELRVDPGRALSEASVYEIKDGIKLTRFKMQQRISMIQQLPQKFQSFRDWCDQHTVDELHDSASWQTFVTVLAVTFNATPVELYQT</sequence>
<dbReference type="AlphaFoldDB" id="A0A9N9LU71"/>
<proteinExistence type="predicted"/>
<feature type="region of interest" description="Disordered" evidence="1">
    <location>
        <begin position="84"/>
        <end position="109"/>
    </location>
</feature>
<name>A0A9N9LU71_9HELO</name>
<feature type="compositionally biased region" description="Polar residues" evidence="1">
    <location>
        <begin position="17"/>
        <end position="41"/>
    </location>
</feature>
<gene>
    <name evidence="2" type="ORF">HYALB_00003908</name>
</gene>
<evidence type="ECO:0000313" key="3">
    <source>
        <dbReference type="Proteomes" id="UP000701801"/>
    </source>
</evidence>
<dbReference type="EMBL" id="CAJVRM010000329">
    <property type="protein sequence ID" value="CAG8979677.1"/>
    <property type="molecule type" value="Genomic_DNA"/>
</dbReference>
<evidence type="ECO:0000313" key="2">
    <source>
        <dbReference type="EMBL" id="CAG8979677.1"/>
    </source>
</evidence>
<reference evidence="2" key="1">
    <citation type="submission" date="2021-07" db="EMBL/GenBank/DDBJ databases">
        <authorList>
            <person name="Durling M."/>
        </authorList>
    </citation>
    <scope>NUCLEOTIDE SEQUENCE</scope>
</reference>
<feature type="region of interest" description="Disordered" evidence="1">
    <location>
        <begin position="13"/>
        <end position="67"/>
    </location>
</feature>
<accession>A0A9N9LU71</accession>
<keyword evidence="3" id="KW-1185">Reference proteome</keyword>
<organism evidence="2 3">
    <name type="scientific">Hymenoscyphus albidus</name>
    <dbReference type="NCBI Taxonomy" id="595503"/>
    <lineage>
        <taxon>Eukaryota</taxon>
        <taxon>Fungi</taxon>
        <taxon>Dikarya</taxon>
        <taxon>Ascomycota</taxon>
        <taxon>Pezizomycotina</taxon>
        <taxon>Leotiomycetes</taxon>
        <taxon>Helotiales</taxon>
        <taxon>Helotiaceae</taxon>
        <taxon>Hymenoscyphus</taxon>
    </lineage>
</organism>
<protein>
    <submittedName>
        <fullName evidence="2">Uncharacterized protein</fullName>
    </submittedName>
</protein>
<evidence type="ECO:0000256" key="1">
    <source>
        <dbReference type="SAM" id="MobiDB-lite"/>
    </source>
</evidence>
<comment type="caution">
    <text evidence="2">The sequence shown here is derived from an EMBL/GenBank/DDBJ whole genome shotgun (WGS) entry which is preliminary data.</text>
</comment>